<dbReference type="GO" id="GO:0000150">
    <property type="term" value="F:DNA strand exchange activity"/>
    <property type="evidence" value="ECO:0007669"/>
    <property type="project" value="InterPro"/>
</dbReference>
<dbReference type="Pfam" id="PF00239">
    <property type="entry name" value="Resolvase"/>
    <property type="match status" value="1"/>
</dbReference>
<dbReference type="InterPro" id="IPR036162">
    <property type="entry name" value="Resolvase-like_N_sf"/>
</dbReference>
<dbReference type="Gene3D" id="3.40.50.1390">
    <property type="entry name" value="Resolvase, N-terminal catalytic domain"/>
    <property type="match status" value="1"/>
</dbReference>
<dbReference type="GO" id="GO:0015074">
    <property type="term" value="P:DNA integration"/>
    <property type="evidence" value="ECO:0007669"/>
    <property type="project" value="UniProtKB-KW"/>
</dbReference>
<dbReference type="InterPro" id="IPR006118">
    <property type="entry name" value="Recombinase_CS"/>
</dbReference>
<organism evidence="8 9">
    <name type="scientific">Scopulibacillus darangshiensis</name>
    <dbReference type="NCBI Taxonomy" id="442528"/>
    <lineage>
        <taxon>Bacteria</taxon>
        <taxon>Bacillati</taxon>
        <taxon>Bacillota</taxon>
        <taxon>Bacilli</taxon>
        <taxon>Bacillales</taxon>
        <taxon>Sporolactobacillaceae</taxon>
        <taxon>Scopulibacillus</taxon>
    </lineage>
</organism>
<dbReference type="SUPFAM" id="SSF46689">
    <property type="entry name" value="Homeodomain-like"/>
    <property type="match status" value="1"/>
</dbReference>
<reference evidence="8 9" key="1">
    <citation type="submission" date="2019-03" db="EMBL/GenBank/DDBJ databases">
        <title>Genomic Encyclopedia of Type Strains, Phase IV (KMG-IV): sequencing the most valuable type-strain genomes for metagenomic binning, comparative biology and taxonomic classification.</title>
        <authorList>
            <person name="Goeker M."/>
        </authorList>
    </citation>
    <scope>NUCLEOTIDE SEQUENCE [LARGE SCALE GENOMIC DNA]</scope>
    <source>
        <strain evidence="8 9">DSM 19377</strain>
    </source>
</reference>
<gene>
    <name evidence="8" type="ORF">EV207_10638</name>
</gene>
<evidence type="ECO:0000256" key="1">
    <source>
        <dbReference type="ARBA" id="ARBA00009913"/>
    </source>
</evidence>
<dbReference type="PROSITE" id="PS00397">
    <property type="entry name" value="RECOMBINASES_1"/>
    <property type="match status" value="1"/>
</dbReference>
<keyword evidence="9" id="KW-1185">Reference proteome</keyword>
<dbReference type="CDD" id="cd03768">
    <property type="entry name" value="SR_ResInv"/>
    <property type="match status" value="1"/>
</dbReference>
<proteinExistence type="inferred from homology"/>
<dbReference type="PANTHER" id="PTHR30461">
    <property type="entry name" value="DNA-INVERTASE FROM LAMBDOID PROPHAGE"/>
    <property type="match status" value="1"/>
</dbReference>
<dbReference type="PROSITE" id="PS51736">
    <property type="entry name" value="RECOMBINASES_3"/>
    <property type="match status" value="1"/>
</dbReference>
<dbReference type="PANTHER" id="PTHR30461:SF26">
    <property type="entry name" value="RESOLVASE HOMOLOG YNEB"/>
    <property type="match status" value="1"/>
</dbReference>
<comment type="caution">
    <text evidence="8">The sequence shown here is derived from an EMBL/GenBank/DDBJ whole genome shotgun (WGS) entry which is preliminary data.</text>
</comment>
<dbReference type="PROSITE" id="PS00398">
    <property type="entry name" value="RECOMBINASES_2"/>
    <property type="match status" value="1"/>
</dbReference>
<evidence type="ECO:0000256" key="6">
    <source>
        <dbReference type="PROSITE-ProRule" id="PRU10137"/>
    </source>
</evidence>
<dbReference type="SUPFAM" id="SSF53041">
    <property type="entry name" value="Resolvase-like"/>
    <property type="match status" value="1"/>
</dbReference>
<feature type="domain" description="Resolvase/invertase-type recombinase catalytic" evidence="7">
    <location>
        <begin position="3"/>
        <end position="137"/>
    </location>
</feature>
<evidence type="ECO:0000256" key="4">
    <source>
        <dbReference type="ARBA" id="ARBA00023172"/>
    </source>
</evidence>
<keyword evidence="4" id="KW-0233">DNA recombination</keyword>
<evidence type="ECO:0000313" key="8">
    <source>
        <dbReference type="EMBL" id="TCP30215.1"/>
    </source>
</evidence>
<name>A0A4R2P8P0_9BACL</name>
<dbReference type="EMBL" id="SLXK01000006">
    <property type="protein sequence ID" value="TCP30215.1"/>
    <property type="molecule type" value="Genomic_DNA"/>
</dbReference>
<dbReference type="RefSeq" id="WP_132744755.1">
    <property type="nucleotide sequence ID" value="NZ_SLXK01000006.1"/>
</dbReference>
<evidence type="ECO:0000313" key="9">
    <source>
        <dbReference type="Proteomes" id="UP000295416"/>
    </source>
</evidence>
<dbReference type="InterPro" id="IPR006119">
    <property type="entry name" value="Resolv_N"/>
</dbReference>
<sequence length="194" mass="21566">MSRKIGYARVSTAGQELVPQIEALKQAGAEHIIQEKKSGKDLNRQGILEAVSLLQEGDTLIVTKLDRIARNLKDGIHLIEELLERGISLKVLNIPMIGDSDTTSKLIRNILLSVAEWEREMILERQREGIAIAKANGKYKTKPKKYTDKNPALLHALDLLANRSTNKMTVKDICQITGVTRSSLYAIAKDKGIL</sequence>
<keyword evidence="3" id="KW-0238">DNA-binding</keyword>
<dbReference type="GO" id="GO:0003677">
    <property type="term" value="F:DNA binding"/>
    <property type="evidence" value="ECO:0007669"/>
    <property type="project" value="UniProtKB-KW"/>
</dbReference>
<dbReference type="SMART" id="SM00857">
    <property type="entry name" value="Resolvase"/>
    <property type="match status" value="1"/>
</dbReference>
<dbReference type="OrthoDB" id="9797501at2"/>
<evidence type="ECO:0000256" key="2">
    <source>
        <dbReference type="ARBA" id="ARBA00022908"/>
    </source>
</evidence>
<comment type="similarity">
    <text evidence="1">Belongs to the site-specific recombinase resolvase family.</text>
</comment>
<evidence type="ECO:0000259" key="7">
    <source>
        <dbReference type="PROSITE" id="PS51736"/>
    </source>
</evidence>
<keyword evidence="2" id="KW-0229">DNA integration</keyword>
<dbReference type="InterPro" id="IPR050639">
    <property type="entry name" value="SSR_resolvase"/>
</dbReference>
<evidence type="ECO:0000256" key="5">
    <source>
        <dbReference type="PIRSR" id="PIRSR606118-50"/>
    </source>
</evidence>
<dbReference type="AlphaFoldDB" id="A0A4R2P8P0"/>
<accession>A0A4R2P8P0</accession>
<dbReference type="Proteomes" id="UP000295416">
    <property type="component" value="Unassembled WGS sequence"/>
</dbReference>
<dbReference type="InterPro" id="IPR009057">
    <property type="entry name" value="Homeodomain-like_sf"/>
</dbReference>
<evidence type="ECO:0000256" key="3">
    <source>
        <dbReference type="ARBA" id="ARBA00023125"/>
    </source>
</evidence>
<feature type="active site" description="O-(5'-phospho-DNA)-serine intermediate" evidence="5 6">
    <location>
        <position position="11"/>
    </location>
</feature>
<protein>
    <submittedName>
        <fullName evidence="8">DNA invertase Pin-like site-specific DNA recombinase</fullName>
    </submittedName>
</protein>